<protein>
    <recommendedName>
        <fullName evidence="5">SEA domain-containing protein</fullName>
    </recommendedName>
</protein>
<dbReference type="Proteomes" id="UP000015104">
    <property type="component" value="Unassembled WGS sequence"/>
</dbReference>
<reference evidence="4" key="1">
    <citation type="submission" date="2011-08" db="EMBL/GenBank/DDBJ databases">
        <authorList>
            <person name="Rombauts S."/>
        </authorList>
    </citation>
    <scope>NUCLEOTIDE SEQUENCE</scope>
    <source>
        <strain evidence="4">London</strain>
    </source>
</reference>
<keyword evidence="2" id="KW-0812">Transmembrane</keyword>
<keyword evidence="2" id="KW-1133">Transmembrane helix</keyword>
<feature type="transmembrane region" description="Helical" evidence="2">
    <location>
        <begin position="291"/>
        <end position="314"/>
    </location>
</feature>
<keyword evidence="4" id="KW-1185">Reference proteome</keyword>
<dbReference type="AlphaFoldDB" id="T1KED7"/>
<keyword evidence="2" id="KW-0472">Membrane</keyword>
<name>T1KED7_TETUR</name>
<evidence type="ECO:0008006" key="5">
    <source>
        <dbReference type="Google" id="ProtNLM"/>
    </source>
</evidence>
<evidence type="ECO:0000256" key="1">
    <source>
        <dbReference type="SAM" id="MobiDB-lite"/>
    </source>
</evidence>
<reference evidence="3" key="2">
    <citation type="submission" date="2015-06" db="UniProtKB">
        <authorList>
            <consortium name="EnsemblMetazoa"/>
        </authorList>
    </citation>
    <scope>IDENTIFICATION</scope>
</reference>
<feature type="compositionally biased region" description="Polar residues" evidence="1">
    <location>
        <begin position="257"/>
        <end position="267"/>
    </location>
</feature>
<evidence type="ECO:0000313" key="3">
    <source>
        <dbReference type="EnsemblMetazoa" id="tetur09g06220.1"/>
    </source>
</evidence>
<organism evidence="3 4">
    <name type="scientific">Tetranychus urticae</name>
    <name type="common">Two-spotted spider mite</name>
    <dbReference type="NCBI Taxonomy" id="32264"/>
    <lineage>
        <taxon>Eukaryota</taxon>
        <taxon>Metazoa</taxon>
        <taxon>Ecdysozoa</taxon>
        <taxon>Arthropoda</taxon>
        <taxon>Chelicerata</taxon>
        <taxon>Arachnida</taxon>
        <taxon>Acari</taxon>
        <taxon>Acariformes</taxon>
        <taxon>Trombidiformes</taxon>
        <taxon>Prostigmata</taxon>
        <taxon>Eleutherengona</taxon>
        <taxon>Raphignathae</taxon>
        <taxon>Tetranychoidea</taxon>
        <taxon>Tetranychidae</taxon>
        <taxon>Tetranychus</taxon>
    </lineage>
</organism>
<feature type="region of interest" description="Disordered" evidence="1">
    <location>
        <begin position="248"/>
        <end position="284"/>
    </location>
</feature>
<dbReference type="HOGENOM" id="CLU_998619_0_0_1"/>
<accession>T1KED7</accession>
<dbReference type="EnsemblMetazoa" id="tetur09g06220.1">
    <property type="protein sequence ID" value="tetur09g06220.1"/>
    <property type="gene ID" value="tetur09g06220"/>
</dbReference>
<sequence length="340" mass="38292">MMLQMGLDITNYLIIRDRVNCPVVIQWPGFDNRSDIDYDSDSNDEPVKKQINTGLGLLPRRHVICTDKLIEEIDSCQYGTIYCPETDECLVNCPSTSPESIPTTDGTINFFDLNGTDVIDNIPADNLPEDEFYANSTDLVVTIPIVLTFKDDYETAVVNRSRLFIQSIKRQLVKNLNLPESSIQNLVILKNPFKISFDLVYWPEQDDFSNITLSSFRETVSKFQEKLLTTGIDFTGLDNETIVAIKDDNKKVPDVQQPPTTVQGNQKTETSSTSSPEKSNASEFSDGRNNLAIILGLVAGAVLLILIVIIGIIYRKRTIYNRRRKIAPFSRMVSPLIQIN</sequence>
<dbReference type="EMBL" id="CAEY01002034">
    <property type="status" value="NOT_ANNOTATED_CDS"/>
    <property type="molecule type" value="Genomic_DNA"/>
</dbReference>
<evidence type="ECO:0000313" key="4">
    <source>
        <dbReference type="Proteomes" id="UP000015104"/>
    </source>
</evidence>
<evidence type="ECO:0000256" key="2">
    <source>
        <dbReference type="SAM" id="Phobius"/>
    </source>
</evidence>
<feature type="compositionally biased region" description="Low complexity" evidence="1">
    <location>
        <begin position="268"/>
        <end position="283"/>
    </location>
</feature>
<proteinExistence type="predicted"/>